<keyword evidence="4" id="KW-1185">Reference proteome</keyword>
<organism evidence="3 4">
    <name type="scientific">Solimicrobium silvestre</name>
    <dbReference type="NCBI Taxonomy" id="2099400"/>
    <lineage>
        <taxon>Bacteria</taxon>
        <taxon>Pseudomonadati</taxon>
        <taxon>Pseudomonadota</taxon>
        <taxon>Betaproteobacteria</taxon>
        <taxon>Burkholderiales</taxon>
        <taxon>Oxalobacteraceae</taxon>
        <taxon>Solimicrobium</taxon>
    </lineage>
</organism>
<dbReference type="EMBL" id="PUGF01000019">
    <property type="protein sequence ID" value="PRC91812.1"/>
    <property type="molecule type" value="Genomic_DNA"/>
</dbReference>
<feature type="region of interest" description="Disordered" evidence="1">
    <location>
        <begin position="90"/>
        <end position="110"/>
    </location>
</feature>
<evidence type="ECO:0008006" key="5">
    <source>
        <dbReference type="Google" id="ProtNLM"/>
    </source>
</evidence>
<comment type="caution">
    <text evidence="3">The sequence shown here is derived from an EMBL/GenBank/DDBJ whole genome shotgun (WGS) entry which is preliminary data.</text>
</comment>
<dbReference type="Pfam" id="PF12778">
    <property type="entry name" value="PXPV"/>
    <property type="match status" value="1"/>
</dbReference>
<dbReference type="RefSeq" id="WP_105533313.1">
    <property type="nucleotide sequence ID" value="NZ_PUGF01000019.1"/>
</dbReference>
<feature type="signal peptide" evidence="2">
    <location>
        <begin position="1"/>
        <end position="24"/>
    </location>
</feature>
<proteinExistence type="predicted"/>
<evidence type="ECO:0000313" key="3">
    <source>
        <dbReference type="EMBL" id="PRC91812.1"/>
    </source>
</evidence>
<name>A0A2S9GVR3_9BURK</name>
<accession>A0A2S9GVR3</accession>
<gene>
    <name evidence="3" type="ORF">S2091_3567</name>
</gene>
<dbReference type="Proteomes" id="UP000237839">
    <property type="component" value="Unassembled WGS sequence"/>
</dbReference>
<keyword evidence="2" id="KW-0732">Signal</keyword>
<dbReference type="InterPro" id="IPR024446">
    <property type="entry name" value="PXPV"/>
</dbReference>
<evidence type="ECO:0000256" key="1">
    <source>
        <dbReference type="SAM" id="MobiDB-lite"/>
    </source>
</evidence>
<reference evidence="3 4" key="1">
    <citation type="submission" date="2018-02" db="EMBL/GenBank/DDBJ databases">
        <title>Solimicrobium silvestre gen. nov., sp. nov., isolated from alpine forest soil.</title>
        <authorList>
            <person name="Margesin R."/>
            <person name="Albuquerque L."/>
            <person name="Zhang D.-C."/>
            <person name="Froufe H.J.C."/>
            <person name="Severino R."/>
            <person name="Roxo I."/>
            <person name="Egas C."/>
            <person name="Da Costa M.S."/>
        </authorList>
    </citation>
    <scope>NUCLEOTIDE SEQUENCE [LARGE SCALE GENOMIC DNA]</scope>
    <source>
        <strain evidence="3 4">S20-91</strain>
    </source>
</reference>
<feature type="chain" id="PRO_5015412585" description="PXPV repeat (3 copies)" evidence="2">
    <location>
        <begin position="25"/>
        <end position="110"/>
    </location>
</feature>
<evidence type="ECO:0000313" key="4">
    <source>
        <dbReference type="Proteomes" id="UP000237839"/>
    </source>
</evidence>
<sequence length="110" mass="13227">MKKLLTLAAGLVAGTTLMMSAAYAGPVHVDLNIGIPLPVFVQPAPVYYQPEPVYVQPRAVYYGYRDYGWYQRQRREHEWHDRREWQEHHGYDRDYRDERRVEHHEDRGYH</sequence>
<protein>
    <recommendedName>
        <fullName evidence="5">PXPV repeat (3 copies)</fullName>
    </recommendedName>
</protein>
<dbReference type="AlphaFoldDB" id="A0A2S9GVR3"/>
<evidence type="ECO:0000256" key="2">
    <source>
        <dbReference type="SAM" id="SignalP"/>
    </source>
</evidence>